<organism evidence="4 5">
    <name type="scientific">Nannochloropsis salina CCMP1776</name>
    <dbReference type="NCBI Taxonomy" id="1027361"/>
    <lineage>
        <taxon>Eukaryota</taxon>
        <taxon>Sar</taxon>
        <taxon>Stramenopiles</taxon>
        <taxon>Ochrophyta</taxon>
        <taxon>Eustigmatophyceae</taxon>
        <taxon>Eustigmatales</taxon>
        <taxon>Monodopsidaceae</taxon>
        <taxon>Microchloropsis</taxon>
        <taxon>Microchloropsis salina</taxon>
    </lineage>
</organism>
<reference evidence="4 5" key="1">
    <citation type="submission" date="2019-01" db="EMBL/GenBank/DDBJ databases">
        <title>Nuclear Genome Assembly of the Microalgal Biofuel strain Nannochloropsis salina CCMP1776.</title>
        <authorList>
            <person name="Hovde B."/>
        </authorList>
    </citation>
    <scope>NUCLEOTIDE SEQUENCE [LARGE SCALE GENOMIC DNA]</scope>
    <source>
        <strain evidence="4 5">CCMP1776</strain>
    </source>
</reference>
<feature type="domain" description="F-box protein Hrt3/FBXO9 C-terminal" evidence="3">
    <location>
        <begin position="128"/>
        <end position="193"/>
    </location>
</feature>
<sequence length="356" mass="40161">MDKPSTSLHLAIPDLEEAAFLPVDAHVVHKRASHQPTYSQTSSTNGALAFGSVHPPRYLRAPKGEIDYASAMPDEVLHRILTFVDIDTGVASTISSQRWRPLFDERICQAHCERIYLDQAHVKRLNPARFQGSWKAMLQTRPRVRTNGFYFLLSSYIKKPIKDMWTEITPGTILEVRYYRYVRFLPGGRLVYALLYLPPAEAVSLFKEYDAHASTLPPSTLNSTSSSSFLRSWGPPRRDRIRESGRSASINTTGNPPISANSKKKELYEGLFWTHKGSVICEIQTPYSRIHFRFKILAREGGLEGGREGEHEGGRGKFTALMMEEHTSVALNDSTGTPIPHKPAHAPLLFYKVPVW</sequence>
<dbReference type="EMBL" id="SDOX01000183">
    <property type="protein sequence ID" value="TFJ80150.1"/>
    <property type="molecule type" value="Genomic_DNA"/>
</dbReference>
<dbReference type="Gene3D" id="1.20.1280.50">
    <property type="match status" value="1"/>
</dbReference>
<dbReference type="PANTHER" id="PTHR12874:SF9">
    <property type="entry name" value="F-BOX ONLY PROTEIN 48"/>
    <property type="match status" value="1"/>
</dbReference>
<evidence type="ECO:0000256" key="1">
    <source>
        <dbReference type="ARBA" id="ARBA00022786"/>
    </source>
</evidence>
<comment type="caution">
    <text evidence="4">The sequence shown here is derived from an EMBL/GenBank/DDBJ whole genome shotgun (WGS) entry which is preliminary data.</text>
</comment>
<feature type="region of interest" description="Disordered" evidence="2">
    <location>
        <begin position="216"/>
        <end position="261"/>
    </location>
</feature>
<accession>A0A4D9CM12</accession>
<dbReference type="SUPFAM" id="SSF81383">
    <property type="entry name" value="F-box domain"/>
    <property type="match status" value="1"/>
</dbReference>
<gene>
    <name evidence="4" type="ORF">NSK_008707</name>
</gene>
<keyword evidence="1" id="KW-0833">Ubl conjugation pathway</keyword>
<dbReference type="GO" id="GO:0031146">
    <property type="term" value="P:SCF-dependent proteasomal ubiquitin-dependent protein catabolic process"/>
    <property type="evidence" value="ECO:0007669"/>
    <property type="project" value="TreeGrafter"/>
</dbReference>
<keyword evidence="5" id="KW-1185">Reference proteome</keyword>
<dbReference type="OrthoDB" id="2117972at2759"/>
<proteinExistence type="predicted"/>
<dbReference type="InterPro" id="IPR045464">
    <property type="entry name" value="Hrt3/FBXO9_C"/>
</dbReference>
<evidence type="ECO:0000313" key="5">
    <source>
        <dbReference type="Proteomes" id="UP000355283"/>
    </source>
</evidence>
<dbReference type="PANTHER" id="PTHR12874">
    <property type="entry name" value="F-BOX ONLY PROTEIN 48-RELATED"/>
    <property type="match status" value="1"/>
</dbReference>
<feature type="compositionally biased region" description="Low complexity" evidence="2">
    <location>
        <begin position="216"/>
        <end position="232"/>
    </location>
</feature>
<protein>
    <recommendedName>
        <fullName evidence="3">F-box protein Hrt3/FBXO9 C-terminal domain-containing protein</fullName>
    </recommendedName>
</protein>
<name>A0A4D9CM12_9STRA</name>
<feature type="compositionally biased region" description="Polar residues" evidence="2">
    <location>
        <begin position="246"/>
        <end position="261"/>
    </location>
</feature>
<evidence type="ECO:0000259" key="3">
    <source>
        <dbReference type="Pfam" id="PF19270"/>
    </source>
</evidence>
<dbReference type="Pfam" id="PF19270">
    <property type="entry name" value="FBO_C"/>
    <property type="match status" value="1"/>
</dbReference>
<dbReference type="Proteomes" id="UP000355283">
    <property type="component" value="Unassembled WGS sequence"/>
</dbReference>
<evidence type="ECO:0000256" key="2">
    <source>
        <dbReference type="SAM" id="MobiDB-lite"/>
    </source>
</evidence>
<dbReference type="GO" id="GO:0019005">
    <property type="term" value="C:SCF ubiquitin ligase complex"/>
    <property type="evidence" value="ECO:0007669"/>
    <property type="project" value="TreeGrafter"/>
</dbReference>
<dbReference type="AlphaFoldDB" id="A0A4D9CM12"/>
<feature type="compositionally biased region" description="Basic and acidic residues" evidence="2">
    <location>
        <begin position="236"/>
        <end position="245"/>
    </location>
</feature>
<evidence type="ECO:0000313" key="4">
    <source>
        <dbReference type="EMBL" id="TFJ80150.1"/>
    </source>
</evidence>
<dbReference type="InterPro" id="IPR036047">
    <property type="entry name" value="F-box-like_dom_sf"/>
</dbReference>
<dbReference type="GO" id="GO:0005737">
    <property type="term" value="C:cytoplasm"/>
    <property type="evidence" value="ECO:0007669"/>
    <property type="project" value="TreeGrafter"/>
</dbReference>